<feature type="transmembrane region" description="Helical" evidence="2">
    <location>
        <begin position="192"/>
        <end position="210"/>
    </location>
</feature>
<evidence type="ECO:0000256" key="1">
    <source>
        <dbReference type="SAM" id="MobiDB-lite"/>
    </source>
</evidence>
<keyword evidence="2" id="KW-0472">Membrane</keyword>
<dbReference type="EMBL" id="CP147982">
    <property type="protein sequence ID" value="WXK78389.1"/>
    <property type="molecule type" value="Genomic_DNA"/>
</dbReference>
<feature type="transmembrane region" description="Helical" evidence="2">
    <location>
        <begin position="231"/>
        <end position="251"/>
    </location>
</feature>
<keyword evidence="4" id="KW-1185">Reference proteome</keyword>
<keyword evidence="2" id="KW-1133">Transmembrane helix</keyword>
<keyword evidence="2" id="KW-0812">Transmembrane</keyword>
<feature type="compositionally biased region" description="Basic and acidic residues" evidence="1">
    <location>
        <begin position="269"/>
        <end position="280"/>
    </location>
</feature>
<evidence type="ECO:0000313" key="3">
    <source>
        <dbReference type="EMBL" id="WXK78389.1"/>
    </source>
</evidence>
<organism evidence="3 4">
    <name type="scientific">Streptomyces sirii</name>
    <dbReference type="NCBI Taxonomy" id="3127701"/>
    <lineage>
        <taxon>Bacteria</taxon>
        <taxon>Bacillati</taxon>
        <taxon>Actinomycetota</taxon>
        <taxon>Actinomycetes</taxon>
        <taxon>Kitasatosporales</taxon>
        <taxon>Streptomycetaceae</taxon>
        <taxon>Streptomyces</taxon>
    </lineage>
</organism>
<feature type="transmembrane region" description="Helical" evidence="2">
    <location>
        <begin position="17"/>
        <end position="37"/>
    </location>
</feature>
<feature type="transmembrane region" description="Helical" evidence="2">
    <location>
        <begin position="71"/>
        <end position="90"/>
    </location>
</feature>
<name>A0ABZ2QPE3_9ACTN</name>
<gene>
    <name evidence="3" type="ORF">WAB15_21635</name>
</gene>
<reference evidence="3 4" key="1">
    <citation type="submission" date="2024-03" db="EMBL/GenBank/DDBJ databases">
        <title>The complete genome of Streptomyces sirii sp.nov.</title>
        <authorList>
            <person name="Zakalyukina Y.V."/>
            <person name="Belik A.R."/>
            <person name="Biryukov M.V."/>
            <person name="Baturina O.A."/>
            <person name="Kabilov M.R."/>
        </authorList>
    </citation>
    <scope>NUCLEOTIDE SEQUENCE [LARGE SCALE GENOMIC DNA]</scope>
    <source>
        <strain evidence="3 4">BP-8</strain>
    </source>
</reference>
<feature type="transmembrane region" description="Helical" evidence="2">
    <location>
        <begin position="43"/>
        <end position="64"/>
    </location>
</feature>
<proteinExistence type="predicted"/>
<accession>A0ABZ2QPE3</accession>
<sequence>MSAPPAPATRAAADLRLLRAAVFTAVCVALSAAGHMIASCATVPLWTLGVAAAVVFAVAAPLAGRERSLPGIAAGLAVGQLVLHSLFTWGQAPALPASRMAAMTDMAGMAGLTTSGRAGSGFGGALSDSAAIALVRHMTCGLGAGRVDGDQARRILGSSGFDTASVAAPAGHGAAGGAAAGDLTMAHCVVPSVPMLLGHLLAALALGWLLRRGEAALWRLVRLSAPAAYEITVVALMGALRGALALVRALLTGLGTAHDDALRAPVSYGDDKPGPKDPALHHSVVRRGPPSPAALALAA</sequence>
<dbReference type="Proteomes" id="UP001626628">
    <property type="component" value="Chromosome"/>
</dbReference>
<feature type="region of interest" description="Disordered" evidence="1">
    <location>
        <begin position="265"/>
        <end position="291"/>
    </location>
</feature>
<evidence type="ECO:0008006" key="5">
    <source>
        <dbReference type="Google" id="ProtNLM"/>
    </source>
</evidence>
<protein>
    <recommendedName>
        <fullName evidence="5">Integral membrane protein</fullName>
    </recommendedName>
</protein>
<dbReference type="RefSeq" id="WP_399145769.1">
    <property type="nucleotide sequence ID" value="NZ_CP147982.1"/>
</dbReference>
<evidence type="ECO:0000256" key="2">
    <source>
        <dbReference type="SAM" id="Phobius"/>
    </source>
</evidence>
<evidence type="ECO:0000313" key="4">
    <source>
        <dbReference type="Proteomes" id="UP001626628"/>
    </source>
</evidence>